<evidence type="ECO:0000256" key="9">
    <source>
        <dbReference type="ARBA" id="ARBA00023319"/>
    </source>
</evidence>
<evidence type="ECO:0000256" key="10">
    <source>
        <dbReference type="SAM" id="MobiDB-lite"/>
    </source>
</evidence>
<dbReference type="KEGG" id="osn:115211706"/>
<keyword evidence="6 11" id="KW-1133">Transmembrane helix</keyword>
<feature type="domain" description="Fibronectin type-III" evidence="14">
    <location>
        <begin position="922"/>
        <end position="1022"/>
    </location>
</feature>
<feature type="region of interest" description="Disordered" evidence="10">
    <location>
        <begin position="1843"/>
        <end position="1919"/>
    </location>
</feature>
<organism evidence="15 16">
    <name type="scientific">Octopus sinensis</name>
    <name type="common">East Asian common octopus</name>
    <dbReference type="NCBI Taxonomy" id="2607531"/>
    <lineage>
        <taxon>Eukaryota</taxon>
        <taxon>Metazoa</taxon>
        <taxon>Spiralia</taxon>
        <taxon>Lophotrochozoa</taxon>
        <taxon>Mollusca</taxon>
        <taxon>Cephalopoda</taxon>
        <taxon>Coleoidea</taxon>
        <taxon>Octopodiformes</taxon>
        <taxon>Octopoda</taxon>
        <taxon>Incirrata</taxon>
        <taxon>Octopodidae</taxon>
        <taxon>Octopus</taxon>
    </lineage>
</organism>
<evidence type="ECO:0000256" key="7">
    <source>
        <dbReference type="ARBA" id="ARBA00023136"/>
    </source>
</evidence>
<dbReference type="InterPro" id="IPR013098">
    <property type="entry name" value="Ig_I-set"/>
</dbReference>
<reference evidence="16" key="1">
    <citation type="submission" date="2025-08" db="UniProtKB">
        <authorList>
            <consortium name="RefSeq"/>
        </authorList>
    </citation>
    <scope>IDENTIFICATION</scope>
</reference>
<feature type="domain" description="Ig-like" evidence="13">
    <location>
        <begin position="1328"/>
        <end position="1412"/>
    </location>
</feature>
<dbReference type="PROSITE" id="PS50835">
    <property type="entry name" value="IG_LIKE"/>
    <property type="match status" value="9"/>
</dbReference>
<dbReference type="Pfam" id="PF25059">
    <property type="entry name" value="FN3_DSCAM-DSCAML_C"/>
    <property type="match status" value="1"/>
</dbReference>
<feature type="chain" id="PRO_5029000870" evidence="12">
    <location>
        <begin position="25"/>
        <end position="2191"/>
    </location>
</feature>
<feature type="compositionally biased region" description="Basic and acidic residues" evidence="10">
    <location>
        <begin position="2008"/>
        <end position="2017"/>
    </location>
</feature>
<dbReference type="InterPro" id="IPR036179">
    <property type="entry name" value="Ig-like_dom_sf"/>
</dbReference>
<evidence type="ECO:0000256" key="12">
    <source>
        <dbReference type="SAM" id="SignalP"/>
    </source>
</evidence>
<evidence type="ECO:0000313" key="15">
    <source>
        <dbReference type="Proteomes" id="UP000515154"/>
    </source>
</evidence>
<keyword evidence="2 11" id="KW-0812">Transmembrane</keyword>
<dbReference type="FunFam" id="2.60.40.10:FF:000104">
    <property type="entry name" value="Down syndrome cell adhesion molecule b"/>
    <property type="match status" value="1"/>
</dbReference>
<keyword evidence="7 11" id="KW-0472">Membrane</keyword>
<keyword evidence="9" id="KW-0393">Immunoglobulin domain</keyword>
<feature type="domain" description="Ig-like" evidence="13">
    <location>
        <begin position="523"/>
        <end position="619"/>
    </location>
</feature>
<dbReference type="SUPFAM" id="SSF49265">
    <property type="entry name" value="Fibronectin type III"/>
    <property type="match status" value="3"/>
</dbReference>
<dbReference type="CDD" id="cd00096">
    <property type="entry name" value="Ig"/>
    <property type="match status" value="2"/>
</dbReference>
<feature type="region of interest" description="Disordered" evidence="10">
    <location>
        <begin position="2001"/>
        <end position="2034"/>
    </location>
</feature>
<keyword evidence="15" id="KW-1185">Reference proteome</keyword>
<dbReference type="PANTHER" id="PTHR44170">
    <property type="entry name" value="PROTEIN SIDEKICK"/>
    <property type="match status" value="1"/>
</dbReference>
<dbReference type="InterPro" id="IPR003599">
    <property type="entry name" value="Ig_sub"/>
</dbReference>
<dbReference type="InterPro" id="IPR056754">
    <property type="entry name" value="DSCAM/DSCAML_C"/>
</dbReference>
<dbReference type="Pfam" id="PF13927">
    <property type="entry name" value="Ig_3"/>
    <property type="match status" value="4"/>
</dbReference>
<feature type="domain" description="Fibronectin type-III" evidence="14">
    <location>
        <begin position="1230"/>
        <end position="1327"/>
    </location>
</feature>
<evidence type="ECO:0000256" key="6">
    <source>
        <dbReference type="ARBA" id="ARBA00022989"/>
    </source>
</evidence>
<dbReference type="PROSITE" id="PS50853">
    <property type="entry name" value="FN3"/>
    <property type="match status" value="6"/>
</dbReference>
<keyword evidence="3 12" id="KW-0732">Signal</keyword>
<dbReference type="RefSeq" id="XP_036359196.1">
    <property type="nucleotide sequence ID" value="XM_036503303.1"/>
</dbReference>
<dbReference type="GO" id="GO:0098609">
    <property type="term" value="P:cell-cell adhesion"/>
    <property type="evidence" value="ECO:0007669"/>
    <property type="project" value="TreeGrafter"/>
</dbReference>
<dbReference type="SMART" id="SM00408">
    <property type="entry name" value="IGc2"/>
    <property type="match status" value="10"/>
</dbReference>
<keyword evidence="8" id="KW-1015">Disulfide bond</keyword>
<name>A0A7E6EU52_9MOLL</name>
<feature type="region of interest" description="Disordered" evidence="10">
    <location>
        <begin position="2171"/>
        <end position="2191"/>
    </location>
</feature>
<dbReference type="GO" id="GO:0005886">
    <property type="term" value="C:plasma membrane"/>
    <property type="evidence" value="ECO:0007669"/>
    <property type="project" value="UniProtKB-SubCell"/>
</dbReference>
<evidence type="ECO:0000256" key="2">
    <source>
        <dbReference type="ARBA" id="ARBA00022692"/>
    </source>
</evidence>
<evidence type="ECO:0000259" key="14">
    <source>
        <dbReference type="PROSITE" id="PS50853"/>
    </source>
</evidence>
<proteinExistence type="predicted"/>
<dbReference type="Pfam" id="PF00041">
    <property type="entry name" value="fn3"/>
    <property type="match status" value="5"/>
</dbReference>
<feature type="domain" description="Ig-like" evidence="13">
    <location>
        <begin position="719"/>
        <end position="822"/>
    </location>
</feature>
<gene>
    <name evidence="16" type="primary">LOC115211706</name>
</gene>
<dbReference type="CDD" id="cd20957">
    <property type="entry name" value="IgC2_3_Dscam"/>
    <property type="match status" value="1"/>
</dbReference>
<feature type="transmembrane region" description="Helical" evidence="11">
    <location>
        <begin position="1636"/>
        <end position="1660"/>
    </location>
</feature>
<keyword evidence="5" id="KW-0130">Cell adhesion</keyword>
<dbReference type="InterPro" id="IPR003598">
    <property type="entry name" value="Ig_sub2"/>
</dbReference>
<comment type="subcellular location">
    <subcellularLocation>
        <location evidence="1">Membrane</location>
        <topology evidence="1">Single-pass type I membrane protein</topology>
    </subcellularLocation>
</comment>
<dbReference type="Gene3D" id="2.60.40.10">
    <property type="entry name" value="Immunoglobulins"/>
    <property type="match status" value="16"/>
</dbReference>
<feature type="domain" description="Ig-like" evidence="13">
    <location>
        <begin position="826"/>
        <end position="918"/>
    </location>
</feature>
<dbReference type="PANTHER" id="PTHR44170:SF6">
    <property type="entry name" value="CONTACTIN"/>
    <property type="match status" value="1"/>
</dbReference>
<feature type="region of interest" description="Disordered" evidence="10">
    <location>
        <begin position="1947"/>
        <end position="1987"/>
    </location>
</feature>
<feature type="domain" description="Fibronectin type-III" evidence="14">
    <location>
        <begin position="1522"/>
        <end position="1616"/>
    </location>
</feature>
<keyword evidence="4" id="KW-0677">Repeat</keyword>
<feature type="compositionally biased region" description="Basic residues" evidence="10">
    <location>
        <begin position="2018"/>
        <end position="2029"/>
    </location>
</feature>
<dbReference type="FunFam" id="2.60.40.10:FF:000028">
    <property type="entry name" value="Neuronal cell adhesion molecule"/>
    <property type="match status" value="1"/>
</dbReference>
<feature type="domain" description="Ig-like" evidence="13">
    <location>
        <begin position="37"/>
        <end position="132"/>
    </location>
</feature>
<sequence length="2191" mass="243816">MLNVSKFGLTGLFILRQMYILVAALTTEEPPADTNGPVFTEDVPSTVVFANTKGASIDCTAHGLPPPKLNWIRKDGTVVKDIPKVLQVLPNNTLYFLPFEPNLFQPDAHSQEYRCIAKNKGGKIISRPLRITAVVVDRYKVYNVQLNDVWVISNGTAILKCLINPRFVNEYIKVTKWTQDSKSITDHDRVSAMNNGELHVRNVQDSDASLVYRCVTRNILTQDTKTSPAASIHVHDPPVIWKTPNIETTDTGLIIQVGKTAELPCVATGNPLPNYKWTKGSKTIVSDKKKFEQKGGNLVIHNLTVTDSGVYKCGVFNKKGSTSVSIQLTVTSPLSATLYPADQIVDAGRVATFNCSVQGSPINEITWYHNGEPLTNSSRKHIIVDNRLQLPVVNRNDQGMYQCIVGNDVDMSQATGELRLGAAHPAFLETFDTVLVQPGSNVTFKCAVSGNPPPTIRWTLDDELIYSSDITTIKTYATEQADVVSTLHITNIQVQTGGEYRCIGSNVVGKVTHMARANVYGVPYVRVLQNITATANQPLIMKCYVSGYPIGSITWFKGKITQKEAMAWASQALPIDHRQKVVNGTLTVEDVQSAYDDGDYTCTAANSKGEGMSRNVLVRILEPPTITPFSFQKQTQAGRRVTVICVISSGELPIVVGWLRNGQVIPPDLGITVKQTIQYNSLLFIKEVSPRHNGNYTCYANNSVGYDSYTASLVVYVPPRWIVEPKDSFAVLGKSVQLHCKTSGTPTPSVIWQKAKGNILGNYVDMNYTQSTSSSQTGDARMQLLENGTLLINSAEETDHGYYLCRASNGIGYPLSRVAQLTVHIPARYEDDSQKNYTVKKSENSTMECKASGDEPIFVTWRFGSDTINSKTNSRLKVENIGTISRLHVTGAVREDSGIYVCNAENKYGYGETTRRLIVVEPPERPVHLKLENRASRSVNISWEEPYNGNSYITSYVLQFKNESDIWKPAPSNVTVIATDDIPAGSISGLHPSYKYQIRALAINAIGTGSPSTVITVSTDEEVPSGPPTDVRVQASGSTSLKVTWRAPLYQEQNGKILGYYIGYKRHNSSDSYVYRKKLTENNSDLEQQIKDLLKFTRYDLHVRAYNSKGLGPITDDVTAFTLEDVPSLPPQEVRIRDINPDNIRISWVEPPYYTVQGVLQGYKVLYKEVRADEDETEASDVTTSKLETVVTDLKKYTNYSIQVLAYTIMGEGVRSEPIYVMTREDVPSQPPNVKVITENRNTVLLLWEPPVHQNGILIKYIIRYSNSSRGPPNKKSPKLEIKARRTSYMISRLLEGQEYLFTVSACTYGGESIPSDVVRATPTDKVPARITNFSREQTLYWKTNSILKCNARGNPIPLISWIMKDKPVLLSKTVQKLPSGSLNLKSVQFTDAANYTCRAENIYGIEEIVISVKVIVKKKDPVVPREPKLMLASSTASTIQVNWNSRHNGGSKIKGFYVKFKKEHGEWQSLKADSISRTYMFKGLQCGTGYRFIINSFNIIGVSGDSTQINAKTNGSSPVMPAQELILKSVNSTFVQLDLSAWSSGGCPIKFYTVKYRMNGHAEWVEVSNNVDGNMTSFTVRDLRPATWYWMKLTAHNEAGSTESLFNFGTLTYSGSTIRPLFVVHRKEGKFYEKIYVMLPLCTGIILILVAAVAVLLWCRRRSERLRFKEFHFPETASNLRRDITAETSLMNDLDKRLNLDMDCGGGMPDSFCKRNLSLLTSATLPELMANNGRANGSAGSEHTSWLFHTAYPSWDGGKNSGDISYAPNRAGIAVHPWSSPYAATLSSRYVSNTAPKTATSYKTKPYSSNCYDTTAPYASVSVDALDDTNPYATINQLSITINPSKPGLHANSQSSDEDTVGLEKAAAQRQTRGPPLKMRPRMPYPNSSSLCKPPRKKKEGYENKGGQRHSVISSVTTVSSSRDELLEAYENAKRTQRAQPIVYETHPDFSSQPTDSSSATEPGIREFTQSPPKPDERREASCEVPPYEQRRHLKEFDAESDTTECEMAHTRERSPPRRIRGRHKGKQKGQVVSKRNLGIIPRTHSRTSTTSTNSEEVTYAFCERDYPKPGSPVESYNPYTCDTHPCSDVELDADNLLNKSRTSIRSPIFFRNNAQNGRNTPHSRMRYDVNLDIPGTEECKPLVMTLNQAQTISPTIEQDNISILDRHYRPVKDPGLLPPESPSRITLED</sequence>
<feature type="domain" description="Fibronectin type-III" evidence="14">
    <location>
        <begin position="1130"/>
        <end position="1226"/>
    </location>
</feature>
<accession>A0A7E6EU52</accession>
<dbReference type="Pfam" id="PF07679">
    <property type="entry name" value="I-set"/>
    <property type="match status" value="4"/>
</dbReference>
<dbReference type="InterPro" id="IPR003961">
    <property type="entry name" value="FN3_dom"/>
</dbReference>
<feature type="compositionally biased region" description="Polar residues" evidence="10">
    <location>
        <begin position="1950"/>
        <end position="1962"/>
    </location>
</feature>
<evidence type="ECO:0000256" key="8">
    <source>
        <dbReference type="ARBA" id="ARBA00023157"/>
    </source>
</evidence>
<dbReference type="CDD" id="cd00063">
    <property type="entry name" value="FN3"/>
    <property type="match status" value="6"/>
</dbReference>
<evidence type="ECO:0000259" key="13">
    <source>
        <dbReference type="PROSITE" id="PS50835"/>
    </source>
</evidence>
<dbReference type="SMART" id="SM00409">
    <property type="entry name" value="IG"/>
    <property type="match status" value="10"/>
</dbReference>
<dbReference type="FunFam" id="2.60.40.10:FF:000017">
    <property type="entry name" value="Down syndrome cell adhesion molecule b"/>
    <property type="match status" value="1"/>
</dbReference>
<dbReference type="FunFam" id="2.60.40.10:FF:000333">
    <property type="entry name" value="Down syndrome cell adhesion molecule"/>
    <property type="match status" value="1"/>
</dbReference>
<feature type="domain" description="Ig-like" evidence="13">
    <location>
        <begin position="425"/>
        <end position="520"/>
    </location>
</feature>
<feature type="domain" description="Ig-like" evidence="13">
    <location>
        <begin position="333"/>
        <end position="419"/>
    </location>
</feature>
<evidence type="ECO:0000256" key="1">
    <source>
        <dbReference type="ARBA" id="ARBA00004479"/>
    </source>
</evidence>
<dbReference type="Proteomes" id="UP000515154">
    <property type="component" value="Linkage group LG5"/>
</dbReference>
<dbReference type="InterPro" id="IPR007110">
    <property type="entry name" value="Ig-like_dom"/>
</dbReference>
<feature type="domain" description="Ig-like" evidence="13">
    <location>
        <begin position="624"/>
        <end position="714"/>
    </location>
</feature>
<dbReference type="InterPro" id="IPR013783">
    <property type="entry name" value="Ig-like_fold"/>
</dbReference>
<evidence type="ECO:0000256" key="4">
    <source>
        <dbReference type="ARBA" id="ARBA00022737"/>
    </source>
</evidence>
<feature type="domain" description="Fibronectin type-III" evidence="14">
    <location>
        <begin position="1424"/>
        <end position="1517"/>
    </location>
</feature>
<feature type="signal peptide" evidence="12">
    <location>
        <begin position="1"/>
        <end position="24"/>
    </location>
</feature>
<protein>
    <submittedName>
        <fullName evidence="16">Down syndrome cell adhesion molecule homolog isoform X1</fullName>
    </submittedName>
</protein>
<evidence type="ECO:0000313" key="16">
    <source>
        <dbReference type="RefSeq" id="XP_036359196.1"/>
    </source>
</evidence>
<feature type="domain" description="Fibronectin type-III" evidence="14">
    <location>
        <begin position="1027"/>
        <end position="1125"/>
    </location>
</feature>
<dbReference type="FunFam" id="2.60.40.10:FF:000093">
    <property type="entry name" value="Down syndrome cell adhesion molecule, isoform B"/>
    <property type="match status" value="1"/>
</dbReference>
<evidence type="ECO:0000256" key="5">
    <source>
        <dbReference type="ARBA" id="ARBA00022889"/>
    </source>
</evidence>
<evidence type="ECO:0000256" key="11">
    <source>
        <dbReference type="SAM" id="Phobius"/>
    </source>
</evidence>
<dbReference type="SMART" id="SM00060">
    <property type="entry name" value="FN3"/>
    <property type="match status" value="6"/>
</dbReference>
<dbReference type="SUPFAM" id="SSF48726">
    <property type="entry name" value="Immunoglobulin"/>
    <property type="match status" value="10"/>
</dbReference>
<feature type="domain" description="Ig-like" evidence="13">
    <location>
        <begin position="244"/>
        <end position="331"/>
    </location>
</feature>
<dbReference type="InterPro" id="IPR036116">
    <property type="entry name" value="FN3_sf"/>
</dbReference>
<evidence type="ECO:0000256" key="3">
    <source>
        <dbReference type="ARBA" id="ARBA00022729"/>
    </source>
</evidence>